<dbReference type="AlphaFoldDB" id="A0A060WDG3"/>
<dbReference type="FunFam" id="2.10.25.10:FF:000051">
    <property type="entry name" value="Laminin subunit alpha 4"/>
    <property type="match status" value="1"/>
</dbReference>
<keyword evidence="6" id="KW-0272">Extracellular matrix</keyword>
<evidence type="ECO:0000256" key="7">
    <source>
        <dbReference type="ARBA" id="ARBA00023157"/>
    </source>
</evidence>
<evidence type="ECO:0000256" key="3">
    <source>
        <dbReference type="ARBA" id="ARBA00022723"/>
    </source>
</evidence>
<feature type="transmembrane region" description="Helical" evidence="12">
    <location>
        <begin position="780"/>
        <end position="803"/>
    </location>
</feature>
<keyword evidence="4 13" id="KW-0732">Signal</keyword>
<evidence type="ECO:0000256" key="6">
    <source>
        <dbReference type="ARBA" id="ARBA00022869"/>
    </source>
</evidence>
<evidence type="ECO:0000256" key="2">
    <source>
        <dbReference type="ARBA" id="ARBA00004302"/>
    </source>
</evidence>
<feature type="disulfide bond" evidence="10">
    <location>
        <begin position="689"/>
        <end position="698"/>
    </location>
</feature>
<dbReference type="PaxDb" id="8022-A0A060WDG3"/>
<feature type="disulfide bond" evidence="10">
    <location>
        <begin position="250"/>
        <end position="259"/>
    </location>
</feature>
<dbReference type="InterPro" id="IPR027806">
    <property type="entry name" value="HARBI1_dom"/>
</dbReference>
<keyword evidence="8" id="KW-0325">Glycoprotein</keyword>
<keyword evidence="9 10" id="KW-0424">Laminin EGF-like domain</keyword>
<comment type="subcellular location">
    <subcellularLocation>
        <location evidence="2">Secreted</location>
        <location evidence="2">Extracellular space</location>
        <location evidence="2">Extracellular matrix</location>
        <location evidence="2">Basement membrane</location>
    </subcellularLocation>
</comment>
<evidence type="ECO:0000256" key="9">
    <source>
        <dbReference type="ARBA" id="ARBA00023292"/>
    </source>
</evidence>
<keyword evidence="12" id="KW-0812">Transmembrane</keyword>
<keyword evidence="12" id="KW-1133">Transmembrane helix</keyword>
<dbReference type="FunFam" id="2.10.25.10:FF:000067">
    <property type="entry name" value="Laminin subunit gamma 1"/>
    <property type="match status" value="1"/>
</dbReference>
<organism evidence="15 16">
    <name type="scientific">Oncorhynchus mykiss</name>
    <name type="common">Rainbow trout</name>
    <name type="synonym">Salmo gairdneri</name>
    <dbReference type="NCBI Taxonomy" id="8022"/>
    <lineage>
        <taxon>Eukaryota</taxon>
        <taxon>Metazoa</taxon>
        <taxon>Chordata</taxon>
        <taxon>Craniata</taxon>
        <taxon>Vertebrata</taxon>
        <taxon>Euteleostomi</taxon>
        <taxon>Actinopterygii</taxon>
        <taxon>Neopterygii</taxon>
        <taxon>Teleostei</taxon>
        <taxon>Protacanthopterygii</taxon>
        <taxon>Salmoniformes</taxon>
        <taxon>Salmonidae</taxon>
        <taxon>Salmoninae</taxon>
        <taxon>Oncorhynchus</taxon>
    </lineage>
</organism>
<proteinExistence type="predicted"/>
<keyword evidence="6" id="KW-0964">Secreted</keyword>
<evidence type="ECO:0000256" key="1">
    <source>
        <dbReference type="ARBA" id="ARBA00001968"/>
    </source>
</evidence>
<keyword evidence="3" id="KW-0479">Metal-binding</keyword>
<dbReference type="Proteomes" id="UP000193380">
    <property type="component" value="Unassembled WGS sequence"/>
</dbReference>
<keyword evidence="5" id="KW-0677">Repeat</keyword>
<evidence type="ECO:0000313" key="15">
    <source>
        <dbReference type="EMBL" id="CDQ65061.1"/>
    </source>
</evidence>
<dbReference type="Gene3D" id="2.10.25.10">
    <property type="entry name" value="Laminin"/>
    <property type="match status" value="4"/>
</dbReference>
<evidence type="ECO:0000259" key="14">
    <source>
        <dbReference type="PROSITE" id="PS50027"/>
    </source>
</evidence>
<dbReference type="SUPFAM" id="SSF57196">
    <property type="entry name" value="EGF/Laminin"/>
    <property type="match status" value="3"/>
</dbReference>
<feature type="disulfide bond" evidence="10">
    <location>
        <begin position="230"/>
        <end position="242"/>
    </location>
</feature>
<evidence type="ECO:0000256" key="4">
    <source>
        <dbReference type="ARBA" id="ARBA00022729"/>
    </source>
</evidence>
<dbReference type="InterPro" id="IPR000742">
    <property type="entry name" value="EGF"/>
</dbReference>
<dbReference type="GO" id="GO:0046872">
    <property type="term" value="F:metal ion binding"/>
    <property type="evidence" value="ECO:0007669"/>
    <property type="project" value="UniProtKB-KW"/>
</dbReference>
<dbReference type="PROSITE" id="PS01248">
    <property type="entry name" value="EGF_LAM_1"/>
    <property type="match status" value="2"/>
</dbReference>
<dbReference type="SMART" id="SM00181">
    <property type="entry name" value="EGF"/>
    <property type="match status" value="3"/>
</dbReference>
<dbReference type="PROSITE" id="PS50027">
    <property type="entry name" value="EGF_LAM_2"/>
    <property type="match status" value="3"/>
</dbReference>
<keyword evidence="12" id="KW-0472">Membrane</keyword>
<dbReference type="PANTHER" id="PTHR10574:SF406">
    <property type="entry name" value="LAMININ SUBUNIT ALPHA 5"/>
    <property type="match status" value="1"/>
</dbReference>
<dbReference type="PANTHER" id="PTHR10574">
    <property type="entry name" value="NETRIN/LAMININ-RELATED"/>
    <property type="match status" value="1"/>
</dbReference>
<evidence type="ECO:0000256" key="12">
    <source>
        <dbReference type="SAM" id="Phobius"/>
    </source>
</evidence>
<gene>
    <name evidence="15" type="ORF">GSONMT00072511001</name>
</gene>
<reference evidence="15" key="1">
    <citation type="journal article" date="2014" name="Nat. Commun.">
        <title>The rainbow trout genome provides novel insights into evolution after whole-genome duplication in vertebrates.</title>
        <authorList>
            <person name="Berthelot C."/>
            <person name="Brunet F."/>
            <person name="Chalopin D."/>
            <person name="Juanchich A."/>
            <person name="Bernard M."/>
            <person name="Noel B."/>
            <person name="Bento P."/>
            <person name="Da Silva C."/>
            <person name="Labadie K."/>
            <person name="Alberti A."/>
            <person name="Aury J.M."/>
            <person name="Louis A."/>
            <person name="Dehais P."/>
            <person name="Bardou P."/>
            <person name="Montfort J."/>
            <person name="Klopp C."/>
            <person name="Cabau C."/>
            <person name="Gaspin C."/>
            <person name="Thorgaard G.H."/>
            <person name="Boussaha M."/>
            <person name="Quillet E."/>
            <person name="Guyomard R."/>
            <person name="Galiana D."/>
            <person name="Bobe J."/>
            <person name="Volff J.N."/>
            <person name="Genet C."/>
            <person name="Wincker P."/>
            <person name="Jaillon O."/>
            <person name="Roest Crollius H."/>
            <person name="Guiguen Y."/>
        </authorList>
    </citation>
    <scope>NUCLEOTIDE SEQUENCE [LARGE SCALE GENOMIC DNA]</scope>
</reference>
<feature type="domain" description="Laminin EGF-like" evidence="14">
    <location>
        <begin position="230"/>
        <end position="276"/>
    </location>
</feature>
<comment type="cofactor">
    <cofactor evidence="1">
        <name>a divalent metal cation</name>
        <dbReference type="ChEBI" id="CHEBI:60240"/>
    </cofactor>
</comment>
<feature type="disulfide bond" evidence="10">
    <location>
        <begin position="203"/>
        <end position="212"/>
    </location>
</feature>
<feature type="domain" description="Laminin EGF-like" evidence="14">
    <location>
        <begin position="181"/>
        <end position="229"/>
    </location>
</feature>
<feature type="chain" id="PRO_5001594769" description="Laminin EGF-like domain-containing protein" evidence="13">
    <location>
        <begin position="19"/>
        <end position="867"/>
    </location>
</feature>
<dbReference type="PRINTS" id="PR00011">
    <property type="entry name" value="EGFLAMININ"/>
</dbReference>
<dbReference type="InterPro" id="IPR050440">
    <property type="entry name" value="Laminin/Netrin_ECM"/>
</dbReference>
<dbReference type="STRING" id="8022.A0A060WDG3"/>
<protein>
    <recommendedName>
        <fullName evidence="14">Laminin EGF-like domain-containing protein</fullName>
    </recommendedName>
</protein>
<evidence type="ECO:0000313" key="16">
    <source>
        <dbReference type="Proteomes" id="UP000193380"/>
    </source>
</evidence>
<reference evidence="15" key="2">
    <citation type="submission" date="2014-03" db="EMBL/GenBank/DDBJ databases">
        <authorList>
            <person name="Genoscope - CEA"/>
        </authorList>
    </citation>
    <scope>NUCLEOTIDE SEQUENCE</scope>
</reference>
<sequence length="867" mass="93133">MYISPALLFILYIGFSDAAPRINSYNASPISRKPRSVSESLEQLYTTLPNRLPEDRFVLGLVTGLTPSPTIVSARATSKTIQVSTVPVSPTATTIQPPTTDPITPKPSIEMISTPRQQIMALSSRTSNSSKRSTDARSVFPPEKTLQTMVSMVSQRTTNDAWSSDNIDAKITSDNSQESLCNCSSEGVLDVDDCDKKTGQCVCMSGYTGLLCEDCEEGHFTNGTTSCIACGCDSYGAVNHLCDSSGMCVCKTGVYGPKCDECHPGFFRFSSTGCQPCQCNSLTNYCHPQSGICLNCQDNTQGPNSEECKPRFYCSSGATTTDACVPCPCSNTTSTGTCHIGEFLATGDSYRTIGFIFRVGRSTVAGIVPSVAQAIWDCLVGEYMPVPKEEDWRAIAAEFLERWNFPNCLGSIDGKHVVIQAPPCSGSQFYNYKGTYSVVLLAVVNAIYCFHFVDVGAYGKGSNGGTLRDSAFGLALQDGTLDIPPPASLPGAEDLGPVPHVFVGDEAFPLRPNLMRPYAGHQLPLPKPVRIFNKRLSRARLVVECSFAILAARWRMYWRVLGLRPSNVDACVKATCVLHKYLRRSFQEPLRMEMGTPNGHLPDVTGAGPNNAPRQALQLTTYFSSPADSDGFPVCDQCLSEYSGQQCNQCKAGFYSANSGCVPCDCSGNADPTRPAQLCQPDTGHCLSCTNNTTGPQCQLCAAGFTGDARAHNCTRPGKGHPIICKGLTSTVPTGAPPSTTNSSILLSVATTQALLTSLGSPSDNTTAALTEVSWTQFNVIVLAVIILVVVVLLGFVGGVYTYREYQNRKLNAPFWTIELKEDNISCSSYHDSIPNADVSGLLEDEANEVAPNGQLALTTQGNCYKA</sequence>
<dbReference type="GO" id="GO:0009887">
    <property type="term" value="P:animal organ morphogenesis"/>
    <property type="evidence" value="ECO:0007669"/>
    <property type="project" value="TreeGrafter"/>
</dbReference>
<dbReference type="Pfam" id="PF13359">
    <property type="entry name" value="DDE_Tnp_4"/>
    <property type="match status" value="1"/>
</dbReference>
<evidence type="ECO:0000256" key="5">
    <source>
        <dbReference type="ARBA" id="ARBA00022737"/>
    </source>
</evidence>
<feature type="signal peptide" evidence="13">
    <location>
        <begin position="1"/>
        <end position="18"/>
    </location>
</feature>
<evidence type="ECO:0000256" key="11">
    <source>
        <dbReference type="SAM" id="MobiDB-lite"/>
    </source>
</evidence>
<feature type="region of interest" description="Disordered" evidence="11">
    <location>
        <begin position="87"/>
        <end position="106"/>
    </location>
</feature>
<dbReference type="GO" id="GO:0005576">
    <property type="term" value="C:extracellular region"/>
    <property type="evidence" value="ECO:0007669"/>
    <property type="project" value="UniProtKB-ARBA"/>
</dbReference>
<dbReference type="InterPro" id="IPR002049">
    <property type="entry name" value="LE_dom"/>
</dbReference>
<evidence type="ECO:0000256" key="8">
    <source>
        <dbReference type="ARBA" id="ARBA00023180"/>
    </source>
</evidence>
<dbReference type="SMART" id="SM00180">
    <property type="entry name" value="EGF_Lam"/>
    <property type="match status" value="5"/>
</dbReference>
<keyword evidence="7 10" id="KW-1015">Disulfide bond</keyword>
<evidence type="ECO:0000256" key="13">
    <source>
        <dbReference type="SAM" id="SignalP"/>
    </source>
</evidence>
<evidence type="ECO:0000256" key="10">
    <source>
        <dbReference type="PROSITE-ProRule" id="PRU00460"/>
    </source>
</evidence>
<accession>A0A060WDG3</accession>
<dbReference type="GO" id="GO:0005604">
    <property type="term" value="C:basement membrane"/>
    <property type="evidence" value="ECO:0007669"/>
    <property type="project" value="UniProtKB-SubCell"/>
</dbReference>
<feature type="domain" description="Laminin EGF-like" evidence="14">
    <location>
        <begin position="664"/>
        <end position="716"/>
    </location>
</feature>
<name>A0A060WDG3_ONCMY</name>
<keyword evidence="6" id="KW-0084">Basement membrane</keyword>
<dbReference type="GO" id="GO:0009888">
    <property type="term" value="P:tissue development"/>
    <property type="evidence" value="ECO:0007669"/>
    <property type="project" value="TreeGrafter"/>
</dbReference>
<dbReference type="Pfam" id="PF00053">
    <property type="entry name" value="EGF_laminin"/>
    <property type="match status" value="5"/>
</dbReference>
<dbReference type="FunFam" id="2.10.25.10:FF:000188">
    <property type="entry name" value="Laminin subunit gamma 2"/>
    <property type="match status" value="2"/>
</dbReference>
<comment type="caution">
    <text evidence="10">Lacks conserved residue(s) required for the propagation of feature annotation.</text>
</comment>
<dbReference type="CDD" id="cd00055">
    <property type="entry name" value="EGF_Lam"/>
    <property type="match status" value="4"/>
</dbReference>
<dbReference type="EMBL" id="FR904492">
    <property type="protein sequence ID" value="CDQ65061.1"/>
    <property type="molecule type" value="Genomic_DNA"/>
</dbReference>